<evidence type="ECO:0000259" key="1">
    <source>
        <dbReference type="Pfam" id="PF03625"/>
    </source>
</evidence>
<feature type="domain" description="DUF302" evidence="1">
    <location>
        <begin position="35"/>
        <end position="98"/>
    </location>
</feature>
<dbReference type="Gene3D" id="3.30.310.70">
    <property type="entry name" value="TT1751-like domain"/>
    <property type="match status" value="1"/>
</dbReference>
<gene>
    <name evidence="2" type="ORF">RIEGSTA812A_PEG_671</name>
</gene>
<sequence length="128" mass="13878">MSYTFDKTLNTTFDHAILKVTEALKARGFGVLTTIDVQKALKERIGKDIHPYTILGACSPQHAFQALSLEDKIGSMMPCNVVVQEKVLGSVDISAVDPIASMSAIHNPQLRGIAVEVQGLLREVMNGL</sequence>
<name>A0A484HAP4_9ZZZZ</name>
<dbReference type="Pfam" id="PF03625">
    <property type="entry name" value="DUF302"/>
    <property type="match status" value="1"/>
</dbReference>
<accession>A0A484HAP4</accession>
<dbReference type="AlphaFoldDB" id="A0A484HAP4"/>
<dbReference type="PANTHER" id="PTHR38342:SF1">
    <property type="entry name" value="SLR5037 PROTEIN"/>
    <property type="match status" value="1"/>
</dbReference>
<organism evidence="2">
    <name type="scientific">invertebrate metagenome</name>
    <dbReference type="NCBI Taxonomy" id="1711999"/>
    <lineage>
        <taxon>unclassified sequences</taxon>
        <taxon>metagenomes</taxon>
        <taxon>organismal metagenomes</taxon>
    </lineage>
</organism>
<dbReference type="EMBL" id="LR026963">
    <property type="protein sequence ID" value="VBB69198.1"/>
    <property type="molecule type" value="Genomic_DNA"/>
</dbReference>
<dbReference type="InterPro" id="IPR016796">
    <property type="entry name" value="UCP021774"/>
</dbReference>
<dbReference type="PANTHER" id="PTHR38342">
    <property type="entry name" value="SLR5037 PROTEIN"/>
    <property type="match status" value="1"/>
</dbReference>
<dbReference type="SUPFAM" id="SSF103247">
    <property type="entry name" value="TT1751-like"/>
    <property type="match status" value="1"/>
</dbReference>
<dbReference type="InterPro" id="IPR035923">
    <property type="entry name" value="TT1751-like_sf"/>
</dbReference>
<reference evidence="2" key="1">
    <citation type="submission" date="2018-10" db="EMBL/GenBank/DDBJ databases">
        <authorList>
            <person name="Gruber-Vodicka H."/>
            <person name="Jaeckle O."/>
        </authorList>
    </citation>
    <scope>NUCLEOTIDE SEQUENCE</scope>
</reference>
<dbReference type="PIRSF" id="PIRSF021774">
    <property type="entry name" value="UCP021774"/>
    <property type="match status" value="1"/>
</dbReference>
<protein>
    <recommendedName>
        <fullName evidence="1">DUF302 domain-containing protein</fullName>
    </recommendedName>
</protein>
<proteinExistence type="predicted"/>
<evidence type="ECO:0000313" key="2">
    <source>
        <dbReference type="EMBL" id="VBB69198.1"/>
    </source>
</evidence>
<dbReference type="CDD" id="cd14797">
    <property type="entry name" value="DUF302"/>
    <property type="match status" value="1"/>
</dbReference>
<dbReference type="InterPro" id="IPR005180">
    <property type="entry name" value="DUF302"/>
</dbReference>